<protein>
    <recommendedName>
        <fullName evidence="3">Zeta toxin domain-containing protein</fullName>
    </recommendedName>
</protein>
<dbReference type="GO" id="GO:0016301">
    <property type="term" value="F:kinase activity"/>
    <property type="evidence" value="ECO:0007669"/>
    <property type="project" value="InterPro"/>
</dbReference>
<dbReference type="AlphaFoldDB" id="A0A9W7AUB5"/>
<gene>
    <name evidence="4" type="ORF">TL16_g06986</name>
</gene>
<keyword evidence="1" id="KW-0547">Nucleotide-binding</keyword>
<sequence length="225" mass="25321">SLSTVKHLETDYHAMSDYVGNSVDDNLVSSVPPPPAESLLLVPSPNTAFFTKTVPSRSKPTLDRRYSLVMSTEDNHAAEDMIFIGDYQEVRAILDYSYHRNYTPERQRLQDNIIRSMLDQSKIVDVHGQICTTPTQPWVVFTAGAMGAGKSWVIKQMMNAEVFPLLAFVSVDPDVIRRYLPEFESYVEQDPMMAGEMTRKEAGFIAEVITEVALREGKNVLVDGR</sequence>
<evidence type="ECO:0000256" key="1">
    <source>
        <dbReference type="ARBA" id="ARBA00022741"/>
    </source>
</evidence>
<feature type="domain" description="Zeta toxin" evidence="3">
    <location>
        <begin position="131"/>
        <end position="224"/>
    </location>
</feature>
<organism evidence="4 5">
    <name type="scientific">Triparma laevis f. inornata</name>
    <dbReference type="NCBI Taxonomy" id="1714386"/>
    <lineage>
        <taxon>Eukaryota</taxon>
        <taxon>Sar</taxon>
        <taxon>Stramenopiles</taxon>
        <taxon>Ochrophyta</taxon>
        <taxon>Bolidophyceae</taxon>
        <taxon>Parmales</taxon>
        <taxon>Triparmaceae</taxon>
        <taxon>Triparma</taxon>
    </lineage>
</organism>
<proteinExistence type="predicted"/>
<dbReference type="InterPro" id="IPR010488">
    <property type="entry name" value="Zeta_toxin_domain"/>
</dbReference>
<dbReference type="EMBL" id="BLQM01000216">
    <property type="protein sequence ID" value="GMH76140.1"/>
    <property type="molecule type" value="Genomic_DNA"/>
</dbReference>
<dbReference type="GO" id="GO:0005524">
    <property type="term" value="F:ATP binding"/>
    <property type="evidence" value="ECO:0007669"/>
    <property type="project" value="UniProtKB-KW"/>
</dbReference>
<evidence type="ECO:0000313" key="5">
    <source>
        <dbReference type="Proteomes" id="UP001162640"/>
    </source>
</evidence>
<evidence type="ECO:0000259" key="3">
    <source>
        <dbReference type="Pfam" id="PF06414"/>
    </source>
</evidence>
<dbReference type="InterPro" id="IPR027417">
    <property type="entry name" value="P-loop_NTPase"/>
</dbReference>
<dbReference type="Pfam" id="PF06414">
    <property type="entry name" value="Zeta_toxin"/>
    <property type="match status" value="1"/>
</dbReference>
<evidence type="ECO:0000313" key="4">
    <source>
        <dbReference type="EMBL" id="GMH76140.1"/>
    </source>
</evidence>
<dbReference type="Gene3D" id="3.40.50.300">
    <property type="entry name" value="P-loop containing nucleotide triphosphate hydrolases"/>
    <property type="match status" value="1"/>
</dbReference>
<reference evidence="5" key="1">
    <citation type="journal article" date="2023" name="Commun. Biol.">
        <title>Genome analysis of Parmales, the sister group of diatoms, reveals the evolutionary specialization of diatoms from phago-mixotrophs to photoautotrophs.</title>
        <authorList>
            <person name="Ban H."/>
            <person name="Sato S."/>
            <person name="Yoshikawa S."/>
            <person name="Yamada K."/>
            <person name="Nakamura Y."/>
            <person name="Ichinomiya M."/>
            <person name="Sato N."/>
            <person name="Blanc-Mathieu R."/>
            <person name="Endo H."/>
            <person name="Kuwata A."/>
            <person name="Ogata H."/>
        </authorList>
    </citation>
    <scope>NUCLEOTIDE SEQUENCE [LARGE SCALE GENOMIC DNA]</scope>
</reference>
<dbReference type="Proteomes" id="UP001162640">
    <property type="component" value="Unassembled WGS sequence"/>
</dbReference>
<evidence type="ECO:0000256" key="2">
    <source>
        <dbReference type="ARBA" id="ARBA00022840"/>
    </source>
</evidence>
<accession>A0A9W7AUB5</accession>
<keyword evidence="2" id="KW-0067">ATP-binding</keyword>
<name>A0A9W7AUB5_9STRA</name>
<feature type="non-terminal residue" evidence="4">
    <location>
        <position position="225"/>
    </location>
</feature>
<comment type="caution">
    <text evidence="4">The sequence shown here is derived from an EMBL/GenBank/DDBJ whole genome shotgun (WGS) entry which is preliminary data.</text>
</comment>